<sequence>MQSLDSSNKWSSRESLSSTPSFLYSESDQTEDEGDVFSEGEGGQAPLDRFSLAAVAAASPTRRLSAGYHRDQQAYRPQGQLGGPVHHGQPPSPPTPPRSEGDLAFAQKCAELQGYLRPLLELLNGLKTGRFDKGLSTFQQSVAMDRLQRIVGVLQKPHLGEKYLRTLQQIEMMLKTWFPQVCTQHSSPPVRQNATSILSGHWRRDQLHIPVKKRRRSRSYSDSCSAIPPASKRAQSHQRAQGIGSPEDTPLREESVTSKHNADLSPPPSDVSCHTGKRRGGGGVGGGLPPLVIPPSCVGSHTEQLRLIHHPHISHTTHHPC</sequence>
<dbReference type="PANTHER" id="PTHR35441:SF1">
    <property type="entry name" value="CIRCADIAN-ASSOCIATED TRANSCRIPTIONAL REPRESSOR"/>
    <property type="match status" value="1"/>
</dbReference>
<keyword evidence="3" id="KW-1185">Reference proteome</keyword>
<feature type="compositionally biased region" description="Polar residues" evidence="1">
    <location>
        <begin position="1"/>
        <end position="27"/>
    </location>
</feature>
<gene>
    <name evidence="2" type="ORF">ACEWY4_023747</name>
</gene>
<feature type="compositionally biased region" description="Acidic residues" evidence="1">
    <location>
        <begin position="28"/>
        <end position="38"/>
    </location>
</feature>
<feature type="region of interest" description="Disordered" evidence="1">
    <location>
        <begin position="207"/>
        <end position="288"/>
    </location>
</feature>
<reference evidence="2 3" key="1">
    <citation type="submission" date="2024-09" db="EMBL/GenBank/DDBJ databases">
        <title>A chromosome-level genome assembly of Gray's grenadier anchovy, Coilia grayii.</title>
        <authorList>
            <person name="Fu Z."/>
        </authorList>
    </citation>
    <scope>NUCLEOTIDE SEQUENCE [LARGE SCALE GENOMIC DNA]</scope>
    <source>
        <strain evidence="2">G4</strain>
        <tissue evidence="2">Muscle</tissue>
    </source>
</reference>
<dbReference type="PANTHER" id="PTHR35441">
    <property type="entry name" value="CIRCADIAN-ASSOCIATED TRANSCRIPTIONAL REPRESSOR"/>
    <property type="match status" value="1"/>
</dbReference>
<dbReference type="Pfam" id="PF15673">
    <property type="entry name" value="Ciart"/>
    <property type="match status" value="1"/>
</dbReference>
<dbReference type="EMBL" id="JBHFQA010000021">
    <property type="protein sequence ID" value="KAL2079954.1"/>
    <property type="molecule type" value="Genomic_DNA"/>
</dbReference>
<dbReference type="Proteomes" id="UP001591681">
    <property type="component" value="Unassembled WGS sequence"/>
</dbReference>
<evidence type="ECO:0000313" key="2">
    <source>
        <dbReference type="EMBL" id="KAL2079954.1"/>
    </source>
</evidence>
<evidence type="ECO:0000256" key="1">
    <source>
        <dbReference type="SAM" id="MobiDB-lite"/>
    </source>
</evidence>
<feature type="region of interest" description="Disordered" evidence="1">
    <location>
        <begin position="1"/>
        <end position="44"/>
    </location>
</feature>
<dbReference type="InterPro" id="IPR031373">
    <property type="entry name" value="Ciart"/>
</dbReference>
<comment type="caution">
    <text evidence="2">The sequence shown here is derived from an EMBL/GenBank/DDBJ whole genome shotgun (WGS) entry which is preliminary data.</text>
</comment>
<feature type="compositionally biased region" description="Basic and acidic residues" evidence="1">
    <location>
        <begin position="249"/>
        <end position="262"/>
    </location>
</feature>
<protein>
    <submittedName>
        <fullName evidence="2">Uncharacterized protein</fullName>
    </submittedName>
</protein>
<proteinExistence type="predicted"/>
<organism evidence="2 3">
    <name type="scientific">Coilia grayii</name>
    <name type="common">Gray's grenadier anchovy</name>
    <dbReference type="NCBI Taxonomy" id="363190"/>
    <lineage>
        <taxon>Eukaryota</taxon>
        <taxon>Metazoa</taxon>
        <taxon>Chordata</taxon>
        <taxon>Craniata</taxon>
        <taxon>Vertebrata</taxon>
        <taxon>Euteleostomi</taxon>
        <taxon>Actinopterygii</taxon>
        <taxon>Neopterygii</taxon>
        <taxon>Teleostei</taxon>
        <taxon>Clupei</taxon>
        <taxon>Clupeiformes</taxon>
        <taxon>Clupeoidei</taxon>
        <taxon>Engraulidae</taxon>
        <taxon>Coilinae</taxon>
        <taxon>Coilia</taxon>
    </lineage>
</organism>
<dbReference type="AlphaFoldDB" id="A0ABD1IYC7"/>
<feature type="region of interest" description="Disordered" evidence="1">
    <location>
        <begin position="75"/>
        <end position="101"/>
    </location>
</feature>
<name>A0ABD1IYC7_9TELE</name>
<accession>A0ABD1IYC7</accession>
<evidence type="ECO:0000313" key="3">
    <source>
        <dbReference type="Proteomes" id="UP001591681"/>
    </source>
</evidence>